<dbReference type="AlphaFoldDB" id="A0A3N7HNA8"/>
<evidence type="ECO:0000313" key="2">
    <source>
        <dbReference type="Proteomes" id="UP000267464"/>
    </source>
</evidence>
<reference evidence="1 2" key="1">
    <citation type="submission" date="2018-08" db="EMBL/GenBank/DDBJ databases">
        <authorList>
            <person name="Khan S.A."/>
            <person name="Jeon C.O."/>
            <person name="Chun B.H."/>
            <person name="Jeong S.E."/>
        </authorList>
    </citation>
    <scope>NUCLEOTIDE SEQUENCE [LARGE SCALE GENOMIC DNA]</scope>
    <source>
        <strain evidence="1 2">S-16</strain>
    </source>
</reference>
<accession>A0A3N7HNA8</accession>
<organism evidence="1 2">
    <name type="scientific">Piscinibacter terrae</name>
    <dbReference type="NCBI Taxonomy" id="2496871"/>
    <lineage>
        <taxon>Bacteria</taxon>
        <taxon>Pseudomonadati</taxon>
        <taxon>Pseudomonadota</taxon>
        <taxon>Betaproteobacteria</taxon>
        <taxon>Burkholderiales</taxon>
        <taxon>Sphaerotilaceae</taxon>
        <taxon>Piscinibacter</taxon>
    </lineage>
</organism>
<protein>
    <recommendedName>
        <fullName evidence="3">Arylsulfotransferase (ASST)</fullName>
    </recommendedName>
</protein>
<dbReference type="Pfam" id="PF05935">
    <property type="entry name" value="Arylsulfotrans"/>
    <property type="match status" value="1"/>
</dbReference>
<name>A0A3N7HNA8_9BURK</name>
<comment type="caution">
    <text evidence="1">The sequence shown here is derived from an EMBL/GenBank/DDBJ whole genome shotgun (WGS) entry which is preliminary data.</text>
</comment>
<dbReference type="PANTHER" id="PTHR35340">
    <property type="entry name" value="PQQ ENZYME REPEAT PROTEIN-RELATED"/>
    <property type="match status" value="1"/>
</dbReference>
<gene>
    <name evidence="1" type="ORF">DZC73_24490</name>
</gene>
<evidence type="ECO:0008006" key="3">
    <source>
        <dbReference type="Google" id="ProtNLM"/>
    </source>
</evidence>
<dbReference type="RefSeq" id="WP_124543008.1">
    <property type="nucleotide sequence ID" value="NZ_QUSW01000008.1"/>
</dbReference>
<dbReference type="PANTHER" id="PTHR35340:SF5">
    <property type="entry name" value="ASST-DOMAIN-CONTAINING PROTEIN"/>
    <property type="match status" value="1"/>
</dbReference>
<dbReference type="EMBL" id="QUSW01000008">
    <property type="protein sequence ID" value="RQP22161.1"/>
    <property type="molecule type" value="Genomic_DNA"/>
</dbReference>
<sequence length="468" mass="50080">MTNCSGILRPVRQANWRQLITLLIVAMTILAGCGGGDDVSVSATVQDKGPIFRSLDISLSTASAVDVEYWSPGGPRLRVSSSDNAVSHTLALPRLRAESTYQYRVGLRTSAGSTIWVHAGTFTTAQLPDDLRAITFSPSGTATQPLVFLSVRSTFNGGVIVDTQGHIVWYGRTTAPQGAAQRANGNWVVLTNSLTEFNSLGEVVSTLPSTSLPAGHGMHHGVIATPANTLLFLTLDPRVFNGVTIQGEEIWEWDPQTNALDRRWRAFDFLDPTVDIGPRSVPNDWFHANHVSVGPRGNTLVSFHFLDQVISIAPGFGSIEWRLGGVGSTYTVTLDQVTSGQHSAREVAPNHVLLFDNGYARADGSHYSRALELALDPATHTVNTAWQYRPNPDIWATIISSARRVSNGNTVVTFGTPAGLVGATGPVSVHEVSASSALLWHMDIGLPAGSSVFQGDPIQSIGGETEVP</sequence>
<proteinExistence type="predicted"/>
<evidence type="ECO:0000313" key="1">
    <source>
        <dbReference type="EMBL" id="RQP22161.1"/>
    </source>
</evidence>
<dbReference type="GO" id="GO:0004062">
    <property type="term" value="F:aryl sulfotransferase activity"/>
    <property type="evidence" value="ECO:0007669"/>
    <property type="project" value="InterPro"/>
</dbReference>
<reference evidence="1 2" key="2">
    <citation type="submission" date="2018-12" db="EMBL/GenBank/DDBJ databases">
        <title>Rhizobacter gummiphilus sp. nov., a rubber-degrading bacterium isolated from the soil of a botanical garden in Japan.</title>
        <authorList>
            <person name="Shunsuke S.S."/>
        </authorList>
    </citation>
    <scope>NUCLEOTIDE SEQUENCE [LARGE SCALE GENOMIC DNA]</scope>
    <source>
        <strain evidence="1 2">S-16</strain>
    </source>
</reference>
<dbReference type="Proteomes" id="UP000267464">
    <property type="component" value="Unassembled WGS sequence"/>
</dbReference>
<keyword evidence="2" id="KW-1185">Reference proteome</keyword>
<dbReference type="InterPro" id="IPR053143">
    <property type="entry name" value="Arylsulfate_ST"/>
</dbReference>
<dbReference type="InterPro" id="IPR010262">
    <property type="entry name" value="Arylsulfotransferase_bact"/>
</dbReference>
<dbReference type="OrthoDB" id="304912at2"/>